<evidence type="ECO:0000256" key="1">
    <source>
        <dbReference type="SAM" id="MobiDB-lite"/>
    </source>
</evidence>
<reference evidence="2 3" key="1">
    <citation type="journal article" date="2018" name="Front. Plant Sci.">
        <title>Red Clover (Trifolium pratense) and Zigzag Clover (T. medium) - A Picture of Genomic Similarities and Differences.</title>
        <authorList>
            <person name="Dluhosova J."/>
            <person name="Istvanek J."/>
            <person name="Nedelnik J."/>
            <person name="Repkova J."/>
        </authorList>
    </citation>
    <scope>NUCLEOTIDE SEQUENCE [LARGE SCALE GENOMIC DNA]</scope>
    <source>
        <strain evidence="3">cv. 10/8</strain>
        <tissue evidence="2">Leaf</tissue>
    </source>
</reference>
<organism evidence="2 3">
    <name type="scientific">Trifolium medium</name>
    <dbReference type="NCBI Taxonomy" id="97028"/>
    <lineage>
        <taxon>Eukaryota</taxon>
        <taxon>Viridiplantae</taxon>
        <taxon>Streptophyta</taxon>
        <taxon>Embryophyta</taxon>
        <taxon>Tracheophyta</taxon>
        <taxon>Spermatophyta</taxon>
        <taxon>Magnoliopsida</taxon>
        <taxon>eudicotyledons</taxon>
        <taxon>Gunneridae</taxon>
        <taxon>Pentapetalae</taxon>
        <taxon>rosids</taxon>
        <taxon>fabids</taxon>
        <taxon>Fabales</taxon>
        <taxon>Fabaceae</taxon>
        <taxon>Papilionoideae</taxon>
        <taxon>50 kb inversion clade</taxon>
        <taxon>NPAAA clade</taxon>
        <taxon>Hologalegina</taxon>
        <taxon>IRL clade</taxon>
        <taxon>Trifolieae</taxon>
        <taxon>Trifolium</taxon>
    </lineage>
</organism>
<dbReference type="EMBL" id="LXQA011406803">
    <property type="protein sequence ID" value="MCI96137.1"/>
    <property type="molecule type" value="Genomic_DNA"/>
</dbReference>
<feature type="non-terminal residue" evidence="2">
    <location>
        <position position="1"/>
    </location>
</feature>
<proteinExistence type="predicted"/>
<sequence length="50" mass="5486">DRGVRAGPSALKEGPLRTSGLVATKRQGGTIPLPRRRLRGRQRSPHSRDN</sequence>
<evidence type="ECO:0000313" key="2">
    <source>
        <dbReference type="EMBL" id="MCI96137.1"/>
    </source>
</evidence>
<accession>A0A392W713</accession>
<dbReference type="Proteomes" id="UP000265520">
    <property type="component" value="Unassembled WGS sequence"/>
</dbReference>
<keyword evidence="3" id="KW-1185">Reference proteome</keyword>
<comment type="caution">
    <text evidence="2">The sequence shown here is derived from an EMBL/GenBank/DDBJ whole genome shotgun (WGS) entry which is preliminary data.</text>
</comment>
<feature type="compositionally biased region" description="Basic residues" evidence="1">
    <location>
        <begin position="34"/>
        <end position="50"/>
    </location>
</feature>
<dbReference type="AlphaFoldDB" id="A0A392W713"/>
<feature type="region of interest" description="Disordered" evidence="1">
    <location>
        <begin position="1"/>
        <end position="50"/>
    </location>
</feature>
<name>A0A392W713_9FABA</name>
<evidence type="ECO:0000313" key="3">
    <source>
        <dbReference type="Proteomes" id="UP000265520"/>
    </source>
</evidence>
<protein>
    <submittedName>
        <fullName evidence="2">Uncharacterized protein</fullName>
    </submittedName>
</protein>